<dbReference type="PANTHER" id="PTHR36847:SF1">
    <property type="entry name" value="AMIDOLIGASE ENZYME"/>
    <property type="match status" value="1"/>
</dbReference>
<evidence type="ECO:0000313" key="1">
    <source>
        <dbReference type="EMBL" id="KAJ5143945.1"/>
    </source>
</evidence>
<dbReference type="EMBL" id="JAPQKL010000002">
    <property type="protein sequence ID" value="KAJ5143945.1"/>
    <property type="molecule type" value="Genomic_DNA"/>
</dbReference>
<dbReference type="GeneID" id="81402646"/>
<dbReference type="PANTHER" id="PTHR36847">
    <property type="entry name" value="AMIDOLIGASE ENZYME"/>
    <property type="match status" value="1"/>
</dbReference>
<dbReference type="AlphaFoldDB" id="A0A9W9HC29"/>
<evidence type="ECO:0008006" key="3">
    <source>
        <dbReference type="Google" id="ProtNLM"/>
    </source>
</evidence>
<keyword evidence="2" id="KW-1185">Reference proteome</keyword>
<reference evidence="1" key="1">
    <citation type="submission" date="2022-11" db="EMBL/GenBank/DDBJ databases">
        <authorList>
            <person name="Petersen C."/>
        </authorList>
    </citation>
    <scope>NUCLEOTIDE SEQUENCE</scope>
    <source>
        <strain evidence="1">IBT 22155</strain>
    </source>
</reference>
<dbReference type="OrthoDB" id="5291055at2759"/>
<gene>
    <name evidence="1" type="ORF">N7515_002732</name>
</gene>
<reference evidence="1" key="2">
    <citation type="journal article" date="2023" name="IMA Fungus">
        <title>Comparative genomic study of the Penicillium genus elucidates a diverse pangenome and 15 lateral gene transfer events.</title>
        <authorList>
            <person name="Petersen C."/>
            <person name="Sorensen T."/>
            <person name="Nielsen M.R."/>
            <person name="Sondergaard T.E."/>
            <person name="Sorensen J.L."/>
            <person name="Fitzpatrick D.A."/>
            <person name="Frisvad J.C."/>
            <person name="Nielsen K.L."/>
        </authorList>
    </citation>
    <scope>NUCLEOTIDE SEQUENCE</scope>
    <source>
        <strain evidence="1">IBT 22155</strain>
    </source>
</reference>
<evidence type="ECO:0000313" key="2">
    <source>
        <dbReference type="Proteomes" id="UP001149079"/>
    </source>
</evidence>
<comment type="caution">
    <text evidence="1">The sequence shown here is derived from an EMBL/GenBank/DDBJ whole genome shotgun (WGS) entry which is preliminary data.</text>
</comment>
<protein>
    <recommendedName>
        <fullName evidence="3">Amidoligase enzyme</fullName>
    </recommendedName>
</protein>
<dbReference type="Pfam" id="PF12224">
    <property type="entry name" value="Amidoligase_2"/>
    <property type="match status" value="1"/>
</dbReference>
<dbReference type="RefSeq" id="XP_056525589.1">
    <property type="nucleotide sequence ID" value="XM_056663476.1"/>
</dbReference>
<accession>A0A9W9HC29</accession>
<dbReference type="InterPro" id="IPR022025">
    <property type="entry name" value="Amidoligase_2"/>
</dbReference>
<dbReference type="Proteomes" id="UP001149079">
    <property type="component" value="Unassembled WGS sequence"/>
</dbReference>
<proteinExistence type="predicted"/>
<sequence length="310" mass="34951">MAYNSVTPATMPKMHSLVQALWEGAPHTQWALHHDPTCETNNTPWGIELISPLLRSYPDSAWRDQVKAIWHFLLQRYIVSGNVNCSTHVHISLSRGFTVSDLKSIAQAIIHFEPAFEVLVPTERRGNEYARSNWIDNPNFGYRNFSRQQSIDLVERLRTADEVIDIMNPNQSKYFGWNFLSIKTYRTIEFRRGAVSLSADDVLMWAELAMSFILAAVTPRHDRLQQYPASVGGLKAFILKASLRSSPGMHDSSLLDRLFHGIAPSAALQPTPVGRLSVEKTAKLQRKIAADCARNPMLDVIYSAQQYGVA</sequence>
<name>A0A9W9HC29_9EURO</name>
<organism evidence="1 2">
    <name type="scientific">Penicillium bovifimosum</name>
    <dbReference type="NCBI Taxonomy" id="126998"/>
    <lineage>
        <taxon>Eukaryota</taxon>
        <taxon>Fungi</taxon>
        <taxon>Dikarya</taxon>
        <taxon>Ascomycota</taxon>
        <taxon>Pezizomycotina</taxon>
        <taxon>Eurotiomycetes</taxon>
        <taxon>Eurotiomycetidae</taxon>
        <taxon>Eurotiales</taxon>
        <taxon>Aspergillaceae</taxon>
        <taxon>Penicillium</taxon>
    </lineage>
</organism>